<evidence type="ECO:0000256" key="1">
    <source>
        <dbReference type="SAM" id="Phobius"/>
    </source>
</evidence>
<proteinExistence type="predicted"/>
<dbReference type="EMBL" id="JACHON010000024">
    <property type="protein sequence ID" value="MBB6514165.1"/>
    <property type="molecule type" value="Genomic_DNA"/>
</dbReference>
<keyword evidence="3" id="KW-1185">Reference proteome</keyword>
<protein>
    <recommendedName>
        <fullName evidence="4">DUF454 domain-containing protein</fullName>
    </recommendedName>
</protein>
<dbReference type="Proteomes" id="UP000572212">
    <property type="component" value="Unassembled WGS sequence"/>
</dbReference>
<keyword evidence="1" id="KW-0812">Transmembrane</keyword>
<organism evidence="2 3">
    <name type="scientific">Gracilibacillus halotolerans</name>
    <dbReference type="NCBI Taxonomy" id="74386"/>
    <lineage>
        <taxon>Bacteria</taxon>
        <taxon>Bacillati</taxon>
        <taxon>Bacillota</taxon>
        <taxon>Bacilli</taxon>
        <taxon>Bacillales</taxon>
        <taxon>Bacillaceae</taxon>
        <taxon>Gracilibacillus</taxon>
    </lineage>
</organism>
<dbReference type="GO" id="GO:0005886">
    <property type="term" value="C:plasma membrane"/>
    <property type="evidence" value="ECO:0007669"/>
    <property type="project" value="TreeGrafter"/>
</dbReference>
<dbReference type="RefSeq" id="WP_184250669.1">
    <property type="nucleotide sequence ID" value="NZ_BAAACU010000035.1"/>
</dbReference>
<dbReference type="PANTHER" id="PTHR35813">
    <property type="entry name" value="INNER MEMBRANE PROTEIN YBAN"/>
    <property type="match status" value="1"/>
</dbReference>
<gene>
    <name evidence="2" type="ORF">GGQ92_002986</name>
</gene>
<name>A0A841RSJ0_9BACI</name>
<sequence>MNQLSNWRRILWVSSGTVSLAIGAIGIVVPILPTTPLIILAAFCFGKGSPALHQLLISNRYFGHYIKDYQEGKGVPLHIKFTAVFLVWTSVLFSLLVIPLLAVKLFMTALAIFLSIFIFTSPLLKEK</sequence>
<evidence type="ECO:0000313" key="3">
    <source>
        <dbReference type="Proteomes" id="UP000572212"/>
    </source>
</evidence>
<comment type="caution">
    <text evidence="2">The sequence shown here is derived from an EMBL/GenBank/DDBJ whole genome shotgun (WGS) entry which is preliminary data.</text>
</comment>
<dbReference type="PIRSF" id="PIRSF016789">
    <property type="entry name" value="DUF454"/>
    <property type="match status" value="1"/>
</dbReference>
<feature type="transmembrane region" description="Helical" evidence="1">
    <location>
        <begin position="105"/>
        <end position="124"/>
    </location>
</feature>
<evidence type="ECO:0008006" key="4">
    <source>
        <dbReference type="Google" id="ProtNLM"/>
    </source>
</evidence>
<keyword evidence="1" id="KW-1133">Transmembrane helix</keyword>
<dbReference type="AlphaFoldDB" id="A0A841RSJ0"/>
<dbReference type="PANTHER" id="PTHR35813:SF1">
    <property type="entry name" value="INNER MEMBRANE PROTEIN YBAN"/>
    <property type="match status" value="1"/>
</dbReference>
<feature type="transmembrane region" description="Helical" evidence="1">
    <location>
        <begin position="77"/>
        <end position="99"/>
    </location>
</feature>
<dbReference type="InterPro" id="IPR007401">
    <property type="entry name" value="DUF454"/>
</dbReference>
<keyword evidence="1" id="KW-0472">Membrane</keyword>
<accession>A0A841RSJ0</accession>
<reference evidence="2 3" key="1">
    <citation type="submission" date="2020-08" db="EMBL/GenBank/DDBJ databases">
        <title>Genomic Encyclopedia of Type Strains, Phase IV (KMG-IV): sequencing the most valuable type-strain genomes for metagenomic binning, comparative biology and taxonomic classification.</title>
        <authorList>
            <person name="Goeker M."/>
        </authorList>
    </citation>
    <scope>NUCLEOTIDE SEQUENCE [LARGE SCALE GENOMIC DNA]</scope>
    <source>
        <strain evidence="2 3">DSM 11805</strain>
    </source>
</reference>
<dbReference type="Pfam" id="PF04304">
    <property type="entry name" value="DUF454"/>
    <property type="match status" value="1"/>
</dbReference>
<evidence type="ECO:0000313" key="2">
    <source>
        <dbReference type="EMBL" id="MBB6514165.1"/>
    </source>
</evidence>
<feature type="transmembrane region" description="Helical" evidence="1">
    <location>
        <begin position="12"/>
        <end position="32"/>
    </location>
</feature>